<dbReference type="SUPFAM" id="SSF50129">
    <property type="entry name" value="GroES-like"/>
    <property type="match status" value="2"/>
</dbReference>
<dbReference type="Pfam" id="PF08240">
    <property type="entry name" value="ADH_N"/>
    <property type="match status" value="2"/>
</dbReference>
<evidence type="ECO:0000313" key="3">
    <source>
        <dbReference type="Proteomes" id="UP001437256"/>
    </source>
</evidence>
<dbReference type="Gene3D" id="3.90.180.10">
    <property type="entry name" value="Medium-chain alcohol dehydrogenases, catalytic domain"/>
    <property type="match status" value="2"/>
</dbReference>
<dbReference type="InterPro" id="IPR036291">
    <property type="entry name" value="NAD(P)-bd_dom_sf"/>
</dbReference>
<protein>
    <recommendedName>
        <fullName evidence="1">Enoyl reductase (ER) domain-containing protein</fullName>
    </recommendedName>
</protein>
<reference evidence="2 3" key="1">
    <citation type="submission" date="2024-05" db="EMBL/GenBank/DDBJ databases">
        <title>A draft genome resource for the thread blight pathogen Marasmius tenuissimus strain MS-2.</title>
        <authorList>
            <person name="Yulfo-Soto G.E."/>
            <person name="Baruah I.K."/>
            <person name="Amoako-Attah I."/>
            <person name="Bukari Y."/>
            <person name="Meinhardt L.W."/>
            <person name="Bailey B.A."/>
            <person name="Cohen S.P."/>
        </authorList>
    </citation>
    <scope>NUCLEOTIDE SEQUENCE [LARGE SCALE GENOMIC DNA]</scope>
    <source>
        <strain evidence="2 3">MS-2</strain>
    </source>
</reference>
<dbReference type="Proteomes" id="UP001437256">
    <property type="component" value="Unassembled WGS sequence"/>
</dbReference>
<dbReference type="InterPro" id="IPR052711">
    <property type="entry name" value="Zinc_ADH-like"/>
</dbReference>
<dbReference type="InterPro" id="IPR013154">
    <property type="entry name" value="ADH-like_N"/>
</dbReference>
<keyword evidence="3" id="KW-1185">Reference proteome</keyword>
<comment type="caution">
    <text evidence="2">The sequence shown here is derived from an EMBL/GenBank/DDBJ whole genome shotgun (WGS) entry which is preliminary data.</text>
</comment>
<accession>A0ABR2ZU09</accession>
<feature type="domain" description="Enoyl reductase (ER)" evidence="1">
    <location>
        <begin position="281"/>
        <end position="586"/>
    </location>
</feature>
<organism evidence="2 3">
    <name type="scientific">Marasmius tenuissimus</name>
    <dbReference type="NCBI Taxonomy" id="585030"/>
    <lineage>
        <taxon>Eukaryota</taxon>
        <taxon>Fungi</taxon>
        <taxon>Dikarya</taxon>
        <taxon>Basidiomycota</taxon>
        <taxon>Agaricomycotina</taxon>
        <taxon>Agaricomycetes</taxon>
        <taxon>Agaricomycetidae</taxon>
        <taxon>Agaricales</taxon>
        <taxon>Marasmiineae</taxon>
        <taxon>Marasmiaceae</taxon>
        <taxon>Marasmius</taxon>
    </lineage>
</organism>
<sequence>MAGEVVAIGDEVTDWKTGDRVCSNFMPEYLHGVVTAKSVKSALGVGEVDGVLTQYRIFKGYSLVAIPKHLSYEEGATLPCAAVTAYTALTDIVPVKAGDTVLVLGTGGVSIFALQFAVASGATVIVTSSSDDKLAIAKKLGAHHFINYLKTPEWHTEVLKITNGRGVDYTVEVGGPGTLAKSFQATRLGGYVAIMGALNQNISGSGDASVMLTAILRQLTLKGFQVGSAESFKNMNRLIASQPEITRPIIDKVFAFEDSVKAFEHLESQKHLGKVVIKAGGGYKNLAFKDVHLPALKPSEVLVKIHAVSLNSRDLLISAGTYPGALKDGTISCSDMAGEVVAVGNEVTEWKTGDRVCVGFMPEYLHGGVTVKSTKSALGVGEVDGVLTQYKNFKEYSLVAIPEHLSYEEGATLPCAAVTAYNALSSSVPVKAGDTVLVLGTGGVSIFALQFAVASGATVIVTSSSDDKLAVAKKLGAHHFINYLKTPEWHTEVLRITNGRGVDHTVEVGGPATLAKSLQATRLSGFVAIIRARDTKESSSVAASVMLSAMLVRQLNLKGLQVGSVDSYATTSSVFLLAIGTSDVLL</sequence>
<dbReference type="CDD" id="cd08276">
    <property type="entry name" value="MDR7"/>
    <property type="match status" value="2"/>
</dbReference>
<gene>
    <name evidence="2" type="ORF">AAF712_008136</name>
</gene>
<dbReference type="InterPro" id="IPR013149">
    <property type="entry name" value="ADH-like_C"/>
</dbReference>
<dbReference type="Gene3D" id="3.40.50.720">
    <property type="entry name" value="NAD(P)-binding Rossmann-like Domain"/>
    <property type="match status" value="2"/>
</dbReference>
<dbReference type="InterPro" id="IPR011032">
    <property type="entry name" value="GroES-like_sf"/>
</dbReference>
<dbReference type="SUPFAM" id="SSF51735">
    <property type="entry name" value="NAD(P)-binding Rossmann-fold domains"/>
    <property type="match status" value="2"/>
</dbReference>
<proteinExistence type="predicted"/>
<dbReference type="InterPro" id="IPR020843">
    <property type="entry name" value="ER"/>
</dbReference>
<dbReference type="SMART" id="SM00829">
    <property type="entry name" value="PKS_ER"/>
    <property type="match status" value="1"/>
</dbReference>
<evidence type="ECO:0000313" key="2">
    <source>
        <dbReference type="EMBL" id="KAL0064883.1"/>
    </source>
</evidence>
<dbReference type="Pfam" id="PF00107">
    <property type="entry name" value="ADH_zinc_N"/>
    <property type="match status" value="2"/>
</dbReference>
<dbReference type="EMBL" id="JBBXMP010000055">
    <property type="protein sequence ID" value="KAL0064883.1"/>
    <property type="molecule type" value="Genomic_DNA"/>
</dbReference>
<dbReference type="PANTHER" id="PTHR45033:SF2">
    <property type="entry name" value="ZINC-TYPE ALCOHOL DEHYDROGENASE-LIKE PROTEIN C1773.06C"/>
    <property type="match status" value="1"/>
</dbReference>
<name>A0ABR2ZU09_9AGAR</name>
<evidence type="ECO:0000259" key="1">
    <source>
        <dbReference type="SMART" id="SM00829"/>
    </source>
</evidence>
<dbReference type="PANTHER" id="PTHR45033">
    <property type="match status" value="1"/>
</dbReference>